<organism evidence="2 3">
    <name type="scientific">Hymenobacter antarcticus</name>
    <dbReference type="NCBI Taxonomy" id="486270"/>
    <lineage>
        <taxon>Bacteria</taxon>
        <taxon>Pseudomonadati</taxon>
        <taxon>Bacteroidota</taxon>
        <taxon>Cytophagia</taxon>
        <taxon>Cytophagales</taxon>
        <taxon>Hymenobacteraceae</taxon>
        <taxon>Hymenobacter</taxon>
    </lineage>
</organism>
<name>A0ABP7PV76_9BACT</name>
<comment type="caution">
    <text evidence="2">The sequence shown here is derived from an EMBL/GenBank/DDBJ whole genome shotgun (WGS) entry which is preliminary data.</text>
</comment>
<keyword evidence="3" id="KW-1185">Reference proteome</keyword>
<feature type="compositionally biased region" description="Low complexity" evidence="1">
    <location>
        <begin position="1"/>
        <end position="18"/>
    </location>
</feature>
<reference evidence="3" key="1">
    <citation type="journal article" date="2019" name="Int. J. Syst. Evol. Microbiol.">
        <title>The Global Catalogue of Microorganisms (GCM) 10K type strain sequencing project: providing services to taxonomists for standard genome sequencing and annotation.</title>
        <authorList>
            <consortium name="The Broad Institute Genomics Platform"/>
            <consortium name="The Broad Institute Genome Sequencing Center for Infectious Disease"/>
            <person name="Wu L."/>
            <person name="Ma J."/>
        </authorList>
    </citation>
    <scope>NUCLEOTIDE SEQUENCE [LARGE SCALE GENOMIC DNA]</scope>
    <source>
        <strain evidence="3">JCM 17217</strain>
    </source>
</reference>
<gene>
    <name evidence="2" type="ORF">GCM10022407_16840</name>
</gene>
<evidence type="ECO:0000313" key="3">
    <source>
        <dbReference type="Proteomes" id="UP001501556"/>
    </source>
</evidence>
<protein>
    <submittedName>
        <fullName evidence="2">Uncharacterized protein</fullName>
    </submittedName>
</protein>
<proteinExistence type="predicted"/>
<dbReference type="RefSeq" id="WP_345123056.1">
    <property type="nucleotide sequence ID" value="NZ_BAABDI010000009.1"/>
</dbReference>
<sequence length="235" mass="24712">MSPTTPGASAPTPATPAKPNKKERLPTSQLALATLGTAAAKAWLASELPALLFVSKAAFGTQAAAYAASLGTADGADDGLSPQSKRMKTLDKLITKNLGFVKGYLAEDHDEDGGEGYYAEFGIIREGKNFRLPAARTARAGALAKLVAALTAHKYDKRKFGVAVWQPIATEYAQLAKDSGEMRGTASEAVGQKNALEAPLRVALGSLVLSIKANYPDADAQRGVLRAFGFQKEVY</sequence>
<accession>A0ABP7PV76</accession>
<evidence type="ECO:0000256" key="1">
    <source>
        <dbReference type="SAM" id="MobiDB-lite"/>
    </source>
</evidence>
<dbReference type="EMBL" id="BAABDI010000009">
    <property type="protein sequence ID" value="GAA3971670.1"/>
    <property type="molecule type" value="Genomic_DNA"/>
</dbReference>
<evidence type="ECO:0000313" key="2">
    <source>
        <dbReference type="EMBL" id="GAA3971670.1"/>
    </source>
</evidence>
<dbReference type="Proteomes" id="UP001501556">
    <property type="component" value="Unassembled WGS sequence"/>
</dbReference>
<feature type="region of interest" description="Disordered" evidence="1">
    <location>
        <begin position="1"/>
        <end position="25"/>
    </location>
</feature>